<reference evidence="3" key="1">
    <citation type="submission" date="2016-11" db="EMBL/GenBank/DDBJ databases">
        <authorList>
            <person name="Varghese N."/>
            <person name="Submissions S."/>
        </authorList>
    </citation>
    <scope>NUCLEOTIDE SEQUENCE [LARGE SCALE GENOMIC DNA]</scope>
    <source>
        <strain evidence="3">CGMCC 1.6496</strain>
    </source>
</reference>
<dbReference type="RefSeq" id="WP_073012165.1">
    <property type="nucleotide sequence ID" value="NZ_FQXD01000018.1"/>
</dbReference>
<dbReference type="OrthoDB" id="2452944at2"/>
<dbReference type="EMBL" id="FQXD01000018">
    <property type="protein sequence ID" value="SHH89966.1"/>
    <property type="molecule type" value="Genomic_DNA"/>
</dbReference>
<keyword evidence="3" id="KW-1185">Reference proteome</keyword>
<protein>
    <submittedName>
        <fullName evidence="2">Uncharacterized protein</fullName>
    </submittedName>
</protein>
<accession>A0A1M5WQT8</accession>
<feature type="chain" id="PRO_5012861472" evidence="1">
    <location>
        <begin position="27"/>
        <end position="99"/>
    </location>
</feature>
<keyword evidence="1" id="KW-0732">Signal</keyword>
<organism evidence="2 3">
    <name type="scientific">Virgibacillus chiguensis</name>
    <dbReference type="NCBI Taxonomy" id="411959"/>
    <lineage>
        <taxon>Bacteria</taxon>
        <taxon>Bacillati</taxon>
        <taxon>Bacillota</taxon>
        <taxon>Bacilli</taxon>
        <taxon>Bacillales</taxon>
        <taxon>Bacillaceae</taxon>
        <taxon>Virgibacillus</taxon>
    </lineage>
</organism>
<dbReference type="Proteomes" id="UP000184079">
    <property type="component" value="Unassembled WGS sequence"/>
</dbReference>
<evidence type="ECO:0000313" key="3">
    <source>
        <dbReference type="Proteomes" id="UP000184079"/>
    </source>
</evidence>
<name>A0A1M5WQT8_9BACI</name>
<feature type="signal peptide" evidence="1">
    <location>
        <begin position="1"/>
        <end position="26"/>
    </location>
</feature>
<dbReference type="AlphaFoldDB" id="A0A1M5WQT8"/>
<evidence type="ECO:0000256" key="1">
    <source>
        <dbReference type="SAM" id="SignalP"/>
    </source>
</evidence>
<gene>
    <name evidence="2" type="ORF">SAMN05421807_11827</name>
</gene>
<evidence type="ECO:0000313" key="2">
    <source>
        <dbReference type="EMBL" id="SHH89966.1"/>
    </source>
</evidence>
<sequence>MKKVLNMLLVVGCIVAFLAFPIQSSAASNKGAEGTFQSYTKQINDYMVVYANREVPPSTYYYNVGGWSGTLRLEHWQSTGSGVIAYYSGKVRCAAPCPM</sequence>
<proteinExistence type="predicted"/>